<evidence type="ECO:0000256" key="9">
    <source>
        <dbReference type="ARBA" id="ARBA00022723"/>
    </source>
</evidence>
<evidence type="ECO:0000256" key="2">
    <source>
        <dbReference type="ARBA" id="ARBA00004496"/>
    </source>
</evidence>
<evidence type="ECO:0000256" key="1">
    <source>
        <dbReference type="ARBA" id="ARBA00001946"/>
    </source>
</evidence>
<dbReference type="PANTHER" id="PTHR10947:SF0">
    <property type="entry name" value="PHENYLALANINE--TRNA LIGASE BETA SUBUNIT"/>
    <property type="match status" value="1"/>
</dbReference>
<evidence type="ECO:0000256" key="6">
    <source>
        <dbReference type="ARBA" id="ARBA00017032"/>
    </source>
</evidence>
<feature type="domain" description="FDX-ACB" evidence="17">
    <location>
        <begin position="542"/>
        <end position="638"/>
    </location>
</feature>
<comment type="similarity">
    <text evidence="3">Belongs to the phenylalanyl-tRNA synthetase beta subunit family. Type 1 subfamily.</text>
</comment>
<dbReference type="SUPFAM" id="SSF55681">
    <property type="entry name" value="Class II aaRS and biotin synthetases"/>
    <property type="match status" value="1"/>
</dbReference>
<evidence type="ECO:0000256" key="10">
    <source>
        <dbReference type="ARBA" id="ARBA00022741"/>
    </source>
</evidence>
<dbReference type="InterPro" id="IPR020825">
    <property type="entry name" value="Phe-tRNA_synthase-like_B3/B4"/>
</dbReference>
<keyword evidence="13" id="KW-0648">Protein biosynthesis</keyword>
<dbReference type="PROSITE" id="PS51483">
    <property type="entry name" value="B5"/>
    <property type="match status" value="1"/>
</dbReference>
<dbReference type="GO" id="GO:0009328">
    <property type="term" value="C:phenylalanine-tRNA ligase complex"/>
    <property type="evidence" value="ECO:0007669"/>
    <property type="project" value="TreeGrafter"/>
</dbReference>
<keyword evidence="11" id="KW-0067">ATP-binding</keyword>
<comment type="cofactor">
    <cofactor evidence="1">
        <name>Mg(2+)</name>
        <dbReference type="ChEBI" id="CHEBI:18420"/>
    </cofactor>
</comment>
<dbReference type="EC" id="6.1.1.20" evidence="5"/>
<keyword evidence="10" id="KW-0547">Nucleotide-binding</keyword>
<evidence type="ECO:0000256" key="13">
    <source>
        <dbReference type="ARBA" id="ARBA00022917"/>
    </source>
</evidence>
<keyword evidence="8" id="KW-0436">Ligase</keyword>
<keyword evidence="12" id="KW-0460">Magnesium</keyword>
<dbReference type="SUPFAM" id="SSF46955">
    <property type="entry name" value="Putative DNA-binding domain"/>
    <property type="match status" value="2"/>
</dbReference>
<dbReference type="FunFam" id="3.30.56.10:FF:000002">
    <property type="entry name" value="Phenylalanine--tRNA ligase beta subunit"/>
    <property type="match status" value="1"/>
</dbReference>
<evidence type="ECO:0000259" key="18">
    <source>
        <dbReference type="PROSITE" id="PS51483"/>
    </source>
</evidence>
<dbReference type="InterPro" id="IPR005146">
    <property type="entry name" value="B3/B4_tRNA-bd"/>
</dbReference>
<accession>A0A2H0R937</accession>
<dbReference type="EMBL" id="PCXU01000042">
    <property type="protein sequence ID" value="PIR43039.1"/>
    <property type="molecule type" value="Genomic_DNA"/>
</dbReference>
<dbReference type="InterPro" id="IPR041616">
    <property type="entry name" value="PheRS_beta_core"/>
</dbReference>
<dbReference type="SMART" id="SM00873">
    <property type="entry name" value="B3_4"/>
    <property type="match status" value="1"/>
</dbReference>
<dbReference type="PANTHER" id="PTHR10947">
    <property type="entry name" value="PHENYLALANYL-TRNA SYNTHETASE BETA CHAIN AND LEUCINE-RICH REPEAT-CONTAINING PROTEIN 47"/>
    <property type="match status" value="1"/>
</dbReference>
<dbReference type="InterPro" id="IPR005147">
    <property type="entry name" value="tRNA_synthase_B5-dom"/>
</dbReference>
<comment type="subunit">
    <text evidence="4">Tetramer of two alpha and two beta subunits.</text>
</comment>
<dbReference type="GO" id="GO:0006432">
    <property type="term" value="P:phenylalanyl-tRNA aminoacylation"/>
    <property type="evidence" value="ECO:0007669"/>
    <property type="project" value="InterPro"/>
</dbReference>
<evidence type="ECO:0000256" key="15">
    <source>
        <dbReference type="ARBA" id="ARBA00033189"/>
    </source>
</evidence>
<evidence type="ECO:0000256" key="8">
    <source>
        <dbReference type="ARBA" id="ARBA00022598"/>
    </source>
</evidence>
<dbReference type="GO" id="GO:0005524">
    <property type="term" value="F:ATP binding"/>
    <property type="evidence" value="ECO:0007669"/>
    <property type="project" value="UniProtKB-KW"/>
</dbReference>
<sequence length="638" mass="72865">MKVPINWLKNYIDIEHSSKEFGDIMTNLEFMQDGPIKNEVIDLEVRQNRPDVLSILGVAREYAAFTNKPVRYPEQKNDIKVAWGTQKKIINVEAEDIVIRFTAVKINNIKINISPDYIKENLQAYGIQPINNIVDITNYVMLEYGIPMHAFDTNKLSIAENRALLNLRMAQNGEKFTTWQGTKVTLDTNDLVVADANNRLVSIGGITGEEESGISEGTKNIILEAANYEYAYIRRTAVKHNIVTESSIRHSKILPSNMVGIAIKRALTLIQELAGGEIELVEDYYKKKQENITIKFESSEIERLSGLKLEDSVIENLLLRLGFEVLSKNNNVWEVKVPSWRTDITLEADLVEEVLRLYGYDKIPTTQINTAPPKQITPKILLLENKIKDILVSLGLQEQITEPLIEAQNIENEIVLENPLNKEKNSLRTSLKQTLLPVAENYIKAGKNLFGLFEVGKVYYKNGETFKEEKRVQTIYNNTSTEKIKGDLQALLLKLGINLNKIQTKKEGDVFNYYLDAIIICALHNIGFELYTENIEKIVDINKIPAVHFKTGFVQRIEEQVTVEVKKDSDLSKIEEIFMGESDKIYSVYLTDIYKVNEELNALTFTIVFEDVNKKLTKEYITEIKEKAVYNISKEVIN</sequence>
<organism evidence="19 20">
    <name type="scientific">candidate division WWE3 bacterium CG10_big_fil_rev_8_21_14_0_10_32_10</name>
    <dbReference type="NCBI Taxonomy" id="1975090"/>
    <lineage>
        <taxon>Bacteria</taxon>
        <taxon>Katanobacteria</taxon>
    </lineage>
</organism>
<evidence type="ECO:0000256" key="12">
    <source>
        <dbReference type="ARBA" id="ARBA00022842"/>
    </source>
</evidence>
<comment type="caution">
    <text evidence="19">The sequence shown here is derived from an EMBL/GenBank/DDBJ whole genome shotgun (WGS) entry which is preliminary data.</text>
</comment>
<dbReference type="GO" id="GO:0000287">
    <property type="term" value="F:magnesium ion binding"/>
    <property type="evidence" value="ECO:0007669"/>
    <property type="project" value="InterPro"/>
</dbReference>
<comment type="subcellular location">
    <subcellularLocation>
        <location evidence="2">Cytoplasm</location>
    </subcellularLocation>
</comment>
<proteinExistence type="inferred from homology"/>
<dbReference type="SUPFAM" id="SSF56037">
    <property type="entry name" value="PheT/TilS domain"/>
    <property type="match status" value="1"/>
</dbReference>
<dbReference type="Gene3D" id="3.50.40.10">
    <property type="entry name" value="Phenylalanyl-trna Synthetase, Chain B, domain 3"/>
    <property type="match status" value="1"/>
</dbReference>
<dbReference type="GO" id="GO:0003723">
    <property type="term" value="F:RNA binding"/>
    <property type="evidence" value="ECO:0007669"/>
    <property type="project" value="InterPro"/>
</dbReference>
<evidence type="ECO:0000256" key="14">
    <source>
        <dbReference type="ARBA" id="ARBA00023146"/>
    </source>
</evidence>
<keyword evidence="9" id="KW-0479">Metal-binding</keyword>
<evidence type="ECO:0000256" key="11">
    <source>
        <dbReference type="ARBA" id="ARBA00022840"/>
    </source>
</evidence>
<gene>
    <name evidence="19" type="ORF">COV24_04820</name>
</gene>
<reference evidence="19 20" key="1">
    <citation type="submission" date="2017-09" db="EMBL/GenBank/DDBJ databases">
        <title>Depth-based differentiation of microbial function through sediment-hosted aquifers and enrichment of novel symbionts in the deep terrestrial subsurface.</title>
        <authorList>
            <person name="Probst A.J."/>
            <person name="Ladd B."/>
            <person name="Jarett J.K."/>
            <person name="Geller-Mcgrath D.E."/>
            <person name="Sieber C.M."/>
            <person name="Emerson J.B."/>
            <person name="Anantharaman K."/>
            <person name="Thomas B.C."/>
            <person name="Malmstrom R."/>
            <person name="Stieglmeier M."/>
            <person name="Klingl A."/>
            <person name="Woyke T."/>
            <person name="Ryan C.M."/>
            <person name="Banfield J.F."/>
        </authorList>
    </citation>
    <scope>NUCLEOTIDE SEQUENCE [LARGE SCALE GENOMIC DNA]</scope>
    <source>
        <strain evidence="19">CG10_big_fil_rev_8_21_14_0_10_32_10</strain>
    </source>
</reference>
<keyword evidence="14" id="KW-0030">Aminoacyl-tRNA synthetase</keyword>
<evidence type="ECO:0000256" key="5">
    <source>
        <dbReference type="ARBA" id="ARBA00012814"/>
    </source>
</evidence>
<comment type="catalytic activity">
    <reaction evidence="16">
        <text>tRNA(Phe) + L-phenylalanine + ATP = L-phenylalanyl-tRNA(Phe) + AMP + diphosphate + H(+)</text>
        <dbReference type="Rhea" id="RHEA:19413"/>
        <dbReference type="Rhea" id="RHEA-COMP:9668"/>
        <dbReference type="Rhea" id="RHEA-COMP:9699"/>
        <dbReference type="ChEBI" id="CHEBI:15378"/>
        <dbReference type="ChEBI" id="CHEBI:30616"/>
        <dbReference type="ChEBI" id="CHEBI:33019"/>
        <dbReference type="ChEBI" id="CHEBI:58095"/>
        <dbReference type="ChEBI" id="CHEBI:78442"/>
        <dbReference type="ChEBI" id="CHEBI:78531"/>
        <dbReference type="ChEBI" id="CHEBI:456215"/>
        <dbReference type="EC" id="6.1.1.20"/>
    </reaction>
</comment>
<dbReference type="Proteomes" id="UP000230214">
    <property type="component" value="Unassembled WGS sequence"/>
</dbReference>
<dbReference type="InterPro" id="IPR045060">
    <property type="entry name" value="Phe-tRNA-ligase_IIc_bsu"/>
</dbReference>
<dbReference type="Pfam" id="PF03484">
    <property type="entry name" value="B5"/>
    <property type="match status" value="1"/>
</dbReference>
<dbReference type="PROSITE" id="PS51447">
    <property type="entry name" value="FDX_ACB"/>
    <property type="match status" value="1"/>
</dbReference>
<name>A0A2H0R937_UNCKA</name>
<dbReference type="Gene3D" id="3.30.56.10">
    <property type="match status" value="2"/>
</dbReference>
<evidence type="ECO:0000256" key="16">
    <source>
        <dbReference type="ARBA" id="ARBA00049255"/>
    </source>
</evidence>
<evidence type="ECO:0000256" key="3">
    <source>
        <dbReference type="ARBA" id="ARBA00008653"/>
    </source>
</evidence>
<evidence type="ECO:0000256" key="4">
    <source>
        <dbReference type="ARBA" id="ARBA00011209"/>
    </source>
</evidence>
<dbReference type="Gene3D" id="3.30.930.10">
    <property type="entry name" value="Bira Bifunctional Protein, Domain 2"/>
    <property type="match status" value="1"/>
</dbReference>
<dbReference type="SMART" id="SM00874">
    <property type="entry name" value="B5"/>
    <property type="match status" value="1"/>
</dbReference>
<dbReference type="InterPro" id="IPR005121">
    <property type="entry name" value="Fdx_antiC-bd"/>
</dbReference>
<dbReference type="InterPro" id="IPR045864">
    <property type="entry name" value="aa-tRNA-synth_II/BPL/LPL"/>
</dbReference>
<evidence type="ECO:0000256" key="7">
    <source>
        <dbReference type="ARBA" id="ARBA00022490"/>
    </source>
</evidence>
<feature type="domain" description="B5" evidence="18">
    <location>
        <begin position="289"/>
        <end position="365"/>
    </location>
</feature>
<dbReference type="InterPro" id="IPR009061">
    <property type="entry name" value="DNA-bd_dom_put_sf"/>
</dbReference>
<evidence type="ECO:0000313" key="20">
    <source>
        <dbReference type="Proteomes" id="UP000230214"/>
    </source>
</evidence>
<keyword evidence="7" id="KW-0963">Cytoplasm</keyword>
<dbReference type="Pfam" id="PF17759">
    <property type="entry name" value="tRNA_synthFbeta"/>
    <property type="match status" value="1"/>
</dbReference>
<dbReference type="Pfam" id="PF03483">
    <property type="entry name" value="B3_4"/>
    <property type="match status" value="1"/>
</dbReference>
<evidence type="ECO:0000313" key="19">
    <source>
        <dbReference type="EMBL" id="PIR43039.1"/>
    </source>
</evidence>
<dbReference type="GO" id="GO:0004826">
    <property type="term" value="F:phenylalanine-tRNA ligase activity"/>
    <property type="evidence" value="ECO:0007669"/>
    <property type="project" value="UniProtKB-EC"/>
</dbReference>
<evidence type="ECO:0000259" key="17">
    <source>
        <dbReference type="PROSITE" id="PS51447"/>
    </source>
</evidence>
<protein>
    <recommendedName>
        <fullName evidence="6">Phenylalanine--tRNA ligase beta subunit</fullName>
        <ecNumber evidence="5">6.1.1.20</ecNumber>
    </recommendedName>
    <alternativeName>
        <fullName evidence="15">Phenylalanyl-tRNA synthetase beta subunit</fullName>
    </alternativeName>
</protein>
<dbReference type="AlphaFoldDB" id="A0A2H0R937"/>